<dbReference type="Gene3D" id="3.20.20.150">
    <property type="entry name" value="Divalent-metal-dependent TIM barrel enzymes"/>
    <property type="match status" value="1"/>
</dbReference>
<dbReference type="GO" id="GO:0008270">
    <property type="term" value="F:zinc ion binding"/>
    <property type="evidence" value="ECO:0007669"/>
    <property type="project" value="InterPro"/>
</dbReference>
<comment type="caution">
    <text evidence="10">The sequence shown here is derived from an EMBL/GenBank/DDBJ whole genome shotgun (WGS) entry which is preliminary data.</text>
</comment>
<reference evidence="10 11" key="1">
    <citation type="submission" date="2016-03" db="EMBL/GenBank/DDBJ databases">
        <title>Draft genome sequence of Paenibacillus antarcticus CECT 5836.</title>
        <authorList>
            <person name="Shin S.-K."/>
            <person name="Yi H."/>
        </authorList>
    </citation>
    <scope>NUCLEOTIDE SEQUENCE [LARGE SCALE GENOMIC DNA]</scope>
    <source>
        <strain evidence="10 11">CECT 5836</strain>
    </source>
</reference>
<feature type="domain" description="Xylose isomerase-like TIM barrel" evidence="9">
    <location>
        <begin position="22"/>
        <end position="281"/>
    </location>
</feature>
<gene>
    <name evidence="10" type="ORF">PBAT_22190</name>
</gene>
<dbReference type="GO" id="GO:0003677">
    <property type="term" value="F:DNA binding"/>
    <property type="evidence" value="ECO:0007669"/>
    <property type="project" value="InterPro"/>
</dbReference>
<evidence type="ECO:0000256" key="3">
    <source>
        <dbReference type="ARBA" id="ARBA00022722"/>
    </source>
</evidence>
<evidence type="ECO:0000256" key="4">
    <source>
        <dbReference type="ARBA" id="ARBA00022723"/>
    </source>
</evidence>
<dbReference type="RefSeq" id="WP_068652851.1">
    <property type="nucleotide sequence ID" value="NZ_CP043611.1"/>
</dbReference>
<evidence type="ECO:0000256" key="5">
    <source>
        <dbReference type="ARBA" id="ARBA00022763"/>
    </source>
</evidence>
<accession>A0A168JY64</accession>
<evidence type="ECO:0000256" key="7">
    <source>
        <dbReference type="ARBA" id="ARBA00022833"/>
    </source>
</evidence>
<dbReference type="PROSITE" id="PS00730">
    <property type="entry name" value="AP_NUCLEASE_F2_2"/>
    <property type="match status" value="1"/>
</dbReference>
<dbReference type="PROSITE" id="PS00731">
    <property type="entry name" value="AP_NUCLEASE_F2_3"/>
    <property type="match status" value="1"/>
</dbReference>
<keyword evidence="8" id="KW-0234">DNA repair</keyword>
<dbReference type="OrthoDB" id="9805666at2"/>
<dbReference type="InterPro" id="IPR018246">
    <property type="entry name" value="AP_endonuc_F2_Zn_BS"/>
</dbReference>
<evidence type="ECO:0000256" key="1">
    <source>
        <dbReference type="ARBA" id="ARBA00001947"/>
    </source>
</evidence>
<sequence length="284" mass="31631">MIDNLKIGSHISIRGGYAKAARRAIDMGARSFQYFPKNPRSLHIKDFDGKDAERCKILCVEAGIVSIAHTPYPVNLAVDQSQEQSLYDLTVRSIQNDLCIAEACGSLGVVVHFGHYKGKDPLQGYKNILKCLNEVLSSWEGQTKILIENQAGHGHSMGTTLEEMVNIRKLSHYPDKIGFCFDTCHAFTAGLWDTSHTDSLFEKGEVLDYWSNLIAVHLNDSRFPYGSGQDRHARVGEGFIGEKPIQKLLKYKGIVNAAIVMETEVGNDGTHHEDISKVLRWTSP</sequence>
<dbReference type="SUPFAM" id="SSF51658">
    <property type="entry name" value="Xylose isomerase-like"/>
    <property type="match status" value="1"/>
</dbReference>
<evidence type="ECO:0000256" key="6">
    <source>
        <dbReference type="ARBA" id="ARBA00022801"/>
    </source>
</evidence>
<keyword evidence="5" id="KW-0227">DNA damage</keyword>
<evidence type="ECO:0000256" key="8">
    <source>
        <dbReference type="ARBA" id="ARBA00023204"/>
    </source>
</evidence>
<protein>
    <submittedName>
        <fullName evidence="10">Endonuclease IV</fullName>
    </submittedName>
</protein>
<dbReference type="PANTHER" id="PTHR21445">
    <property type="entry name" value="ENDONUCLEASE IV ENDODEOXYRIBONUCLEASE IV"/>
    <property type="match status" value="1"/>
</dbReference>
<proteinExistence type="inferred from homology"/>
<dbReference type="InterPro" id="IPR036237">
    <property type="entry name" value="Xyl_isomerase-like_sf"/>
</dbReference>
<dbReference type="GO" id="GO:0008081">
    <property type="term" value="F:phosphoric diester hydrolase activity"/>
    <property type="evidence" value="ECO:0007669"/>
    <property type="project" value="TreeGrafter"/>
</dbReference>
<name>A0A168JY64_9BACL</name>
<keyword evidence="3" id="KW-0540">Nuclease</keyword>
<keyword evidence="4" id="KW-0479">Metal-binding</keyword>
<dbReference type="PANTHER" id="PTHR21445:SF0">
    <property type="entry name" value="APURINIC-APYRIMIDINIC ENDONUCLEASE"/>
    <property type="match status" value="1"/>
</dbReference>
<dbReference type="CDD" id="cd00019">
    <property type="entry name" value="AP2Ec"/>
    <property type="match status" value="1"/>
</dbReference>
<dbReference type="InterPro" id="IPR001719">
    <property type="entry name" value="AP_endonuc_2"/>
</dbReference>
<dbReference type="GO" id="GO:0003906">
    <property type="term" value="F:DNA-(apurinic or apyrimidinic site) endonuclease activity"/>
    <property type="evidence" value="ECO:0007669"/>
    <property type="project" value="TreeGrafter"/>
</dbReference>
<dbReference type="EMBL" id="LVJI01000048">
    <property type="protein sequence ID" value="OAB41261.1"/>
    <property type="molecule type" value="Genomic_DNA"/>
</dbReference>
<dbReference type="NCBIfam" id="TIGR00587">
    <property type="entry name" value="nfo"/>
    <property type="match status" value="1"/>
</dbReference>
<dbReference type="PROSITE" id="PS51432">
    <property type="entry name" value="AP_NUCLEASE_F2_4"/>
    <property type="match status" value="1"/>
</dbReference>
<keyword evidence="6" id="KW-0378">Hydrolase</keyword>
<evidence type="ECO:0000259" key="9">
    <source>
        <dbReference type="Pfam" id="PF01261"/>
    </source>
</evidence>
<dbReference type="InterPro" id="IPR013022">
    <property type="entry name" value="Xyl_isomerase-like_TIM-brl"/>
</dbReference>
<dbReference type="SMART" id="SM00518">
    <property type="entry name" value="AP2Ec"/>
    <property type="match status" value="1"/>
</dbReference>
<evidence type="ECO:0000256" key="2">
    <source>
        <dbReference type="ARBA" id="ARBA00005340"/>
    </source>
</evidence>
<evidence type="ECO:0000313" key="11">
    <source>
        <dbReference type="Proteomes" id="UP000077355"/>
    </source>
</evidence>
<dbReference type="AlphaFoldDB" id="A0A168JY64"/>
<comment type="similarity">
    <text evidence="2">Belongs to the AP endonuclease 2 family.</text>
</comment>
<keyword evidence="11" id="KW-1185">Reference proteome</keyword>
<dbReference type="GO" id="GO:0006284">
    <property type="term" value="P:base-excision repair"/>
    <property type="evidence" value="ECO:0007669"/>
    <property type="project" value="TreeGrafter"/>
</dbReference>
<dbReference type="Proteomes" id="UP000077355">
    <property type="component" value="Unassembled WGS sequence"/>
</dbReference>
<keyword evidence="10" id="KW-0255">Endonuclease</keyword>
<keyword evidence="7" id="KW-0862">Zinc</keyword>
<evidence type="ECO:0000313" key="10">
    <source>
        <dbReference type="EMBL" id="OAB41261.1"/>
    </source>
</evidence>
<dbReference type="Pfam" id="PF01261">
    <property type="entry name" value="AP_endonuc_2"/>
    <property type="match status" value="1"/>
</dbReference>
<organism evidence="10 11">
    <name type="scientific">Paenibacillus antarcticus</name>
    <dbReference type="NCBI Taxonomy" id="253703"/>
    <lineage>
        <taxon>Bacteria</taxon>
        <taxon>Bacillati</taxon>
        <taxon>Bacillota</taxon>
        <taxon>Bacilli</taxon>
        <taxon>Bacillales</taxon>
        <taxon>Paenibacillaceae</taxon>
        <taxon>Paenibacillus</taxon>
    </lineage>
</organism>
<comment type="cofactor">
    <cofactor evidence="1">
        <name>Zn(2+)</name>
        <dbReference type="ChEBI" id="CHEBI:29105"/>
    </cofactor>
</comment>